<dbReference type="SUPFAM" id="SSF52047">
    <property type="entry name" value="RNI-like"/>
    <property type="match status" value="2"/>
</dbReference>
<evidence type="ECO:0000259" key="2">
    <source>
        <dbReference type="PROSITE" id="PS50181"/>
    </source>
</evidence>
<dbReference type="InterPro" id="IPR036047">
    <property type="entry name" value="F-box-like_dom_sf"/>
</dbReference>
<dbReference type="InterPro" id="IPR032675">
    <property type="entry name" value="LRR_dom_sf"/>
</dbReference>
<dbReference type="AlphaFoldDB" id="A0A1R3HQ31"/>
<sequence length="793" mass="91253">MDRLIVFLSGKNIQELEFHVCNKESLYYKLPTSLFLCLHLRILKLRFCVCNLPSSFTGFDKLVCVEFYRVWFTANHAIESFISKCPLLERLTLKKCSNTEQLEIDAPNLKFFSFTGKLVSISFKNTPVLATVFYYETKAADEVSWGKSNLIDTFICLPLIVHLRIGWNFLLYLRVGEIPERLPITLEFLEVLEFNDICFDQPNEFEGEEDEEYEDEDEDENEDEVEYEEDPLLEEEEGEEEDGISPILYFLEDEDPYLHDCLHQLQEVELINYNHGTKHFFDMVRCILAMALTLKKIIMQPGNGIDASENLRILKEVIRFKRVSPHAEIIYLNPNDDEIIFKKSFEKQKTVVGKANWCMMKKQDCSSNSDIISTLPTEIIENILSFLPLKDAMETSILSKKWRYRWLYLSKLFFDESFAKFVAGNGVPKDILAAIFQILSLHRGNLLKLTLSIPTLKDCPEMDRLILSLSNKNCVELEFCFCQGSNYKLPTSLFLCVHLSILKLRCCIFNPPPTFTGFHKLVCVEFHNVEFAANHTIESFISECPLLERLTLEDCSNTKQLEVDAPNLNFFSFSGLLASINFKNTLVLATVIFNGIQAEEPNIGLSTVEVSNLINTFICLPAIVHLSIGWNFLGYLIAGIIPERLPITLECLEVLEINNICSEIPNEVNVALCLIRSSPNLRKLKLQFYTEGDYKVGGMGPVMYFLEDQDSWHDCLHRLQEVELTNYLNVTRYFFDLARFLFARSLTLKKMVIQPGKGIVAAENLSILKEVARFKRVSPYAELVYLDPDEKLV</sequence>
<comment type="caution">
    <text evidence="3">The sequence shown here is derived from an EMBL/GenBank/DDBJ whole genome shotgun (WGS) entry which is preliminary data.</text>
</comment>
<dbReference type="SUPFAM" id="SSF81383">
    <property type="entry name" value="F-box domain"/>
    <property type="match status" value="1"/>
</dbReference>
<dbReference type="STRING" id="93759.A0A1R3HQ31"/>
<feature type="region of interest" description="Disordered" evidence="1">
    <location>
        <begin position="205"/>
        <end position="242"/>
    </location>
</feature>
<dbReference type="SMART" id="SM00256">
    <property type="entry name" value="FBOX"/>
    <property type="match status" value="1"/>
</dbReference>
<accession>A0A1R3HQ31</accession>
<evidence type="ECO:0000313" key="4">
    <source>
        <dbReference type="Proteomes" id="UP000187203"/>
    </source>
</evidence>
<dbReference type="InterPro" id="IPR055411">
    <property type="entry name" value="LRR_FXL15/At3g58940/PEG3-like"/>
</dbReference>
<dbReference type="PANTHER" id="PTHR31639:SF312">
    <property type="entry name" value="CYCLIN-LIKE F-BOX"/>
    <property type="match status" value="1"/>
</dbReference>
<dbReference type="CDD" id="cd22160">
    <property type="entry name" value="F-box_AtFBL13-like"/>
    <property type="match status" value="1"/>
</dbReference>
<dbReference type="EMBL" id="AWUE01019674">
    <property type="protein sequence ID" value="OMO72251.1"/>
    <property type="molecule type" value="Genomic_DNA"/>
</dbReference>
<dbReference type="Gene3D" id="3.80.10.10">
    <property type="entry name" value="Ribonuclease Inhibitor"/>
    <property type="match status" value="1"/>
</dbReference>
<name>A0A1R3HQ31_9ROSI</name>
<protein>
    <recommendedName>
        <fullName evidence="2">F-box domain-containing protein</fullName>
    </recommendedName>
</protein>
<dbReference type="Pfam" id="PF00646">
    <property type="entry name" value="F-box"/>
    <property type="match status" value="1"/>
</dbReference>
<dbReference type="InterPro" id="IPR006566">
    <property type="entry name" value="FBD"/>
</dbReference>
<proteinExistence type="predicted"/>
<dbReference type="SMART" id="SM00579">
    <property type="entry name" value="FBD"/>
    <property type="match status" value="2"/>
</dbReference>
<gene>
    <name evidence="3" type="ORF">COLO4_27738</name>
</gene>
<organism evidence="3 4">
    <name type="scientific">Corchorus olitorius</name>
    <dbReference type="NCBI Taxonomy" id="93759"/>
    <lineage>
        <taxon>Eukaryota</taxon>
        <taxon>Viridiplantae</taxon>
        <taxon>Streptophyta</taxon>
        <taxon>Embryophyta</taxon>
        <taxon>Tracheophyta</taxon>
        <taxon>Spermatophyta</taxon>
        <taxon>Magnoliopsida</taxon>
        <taxon>eudicotyledons</taxon>
        <taxon>Gunneridae</taxon>
        <taxon>Pentapetalae</taxon>
        <taxon>rosids</taxon>
        <taxon>malvids</taxon>
        <taxon>Malvales</taxon>
        <taxon>Malvaceae</taxon>
        <taxon>Grewioideae</taxon>
        <taxon>Apeibeae</taxon>
        <taxon>Corchorus</taxon>
    </lineage>
</organism>
<dbReference type="InterPro" id="IPR053781">
    <property type="entry name" value="F-box_AtFBL13-like"/>
</dbReference>
<reference evidence="4" key="1">
    <citation type="submission" date="2013-09" db="EMBL/GenBank/DDBJ databases">
        <title>Corchorus olitorius genome sequencing.</title>
        <authorList>
            <person name="Alam M."/>
            <person name="Haque M.S."/>
            <person name="Islam M.S."/>
            <person name="Emdad E.M."/>
            <person name="Islam M.M."/>
            <person name="Ahmed B."/>
            <person name="Halim A."/>
            <person name="Hossen Q.M.M."/>
            <person name="Hossain M.Z."/>
            <person name="Ahmed R."/>
            <person name="Khan M.M."/>
            <person name="Islam R."/>
            <person name="Rashid M.M."/>
            <person name="Khan S.A."/>
            <person name="Rahman M.S."/>
            <person name="Alam M."/>
            <person name="Yahiya A.S."/>
            <person name="Khan M.S."/>
            <person name="Azam M.S."/>
            <person name="Haque T."/>
            <person name="Lashkar M.Z.H."/>
            <person name="Akhand A.I."/>
            <person name="Morshed G."/>
            <person name="Roy S."/>
            <person name="Uddin K.S."/>
            <person name="Rabeya T."/>
            <person name="Hossain A.S."/>
            <person name="Chowdhury A."/>
            <person name="Snigdha A.R."/>
            <person name="Mortoza M.S."/>
            <person name="Matin S.A."/>
            <person name="Hoque S.M.E."/>
            <person name="Islam M.K."/>
            <person name="Roy D.K."/>
            <person name="Haider R."/>
            <person name="Moosa M.M."/>
            <person name="Elias S.M."/>
            <person name="Hasan A.M."/>
            <person name="Jahan S."/>
            <person name="Shafiuddin M."/>
            <person name="Mahmood N."/>
            <person name="Shommy N.S."/>
        </authorList>
    </citation>
    <scope>NUCLEOTIDE SEQUENCE [LARGE SCALE GENOMIC DNA]</scope>
    <source>
        <strain evidence="4">cv. O-4</strain>
    </source>
</reference>
<dbReference type="Proteomes" id="UP000187203">
    <property type="component" value="Unassembled WGS sequence"/>
</dbReference>
<keyword evidence="4" id="KW-1185">Reference proteome</keyword>
<dbReference type="PROSITE" id="PS50181">
    <property type="entry name" value="FBOX"/>
    <property type="match status" value="1"/>
</dbReference>
<dbReference type="Gene3D" id="1.20.1280.50">
    <property type="match status" value="1"/>
</dbReference>
<dbReference type="Pfam" id="PF24758">
    <property type="entry name" value="LRR_At5g56370"/>
    <property type="match status" value="2"/>
</dbReference>
<feature type="domain" description="F-box" evidence="2">
    <location>
        <begin position="369"/>
        <end position="421"/>
    </location>
</feature>
<dbReference type="PANTHER" id="PTHR31639">
    <property type="entry name" value="F-BOX PROTEIN-LIKE"/>
    <property type="match status" value="1"/>
</dbReference>
<evidence type="ECO:0000313" key="3">
    <source>
        <dbReference type="EMBL" id="OMO72251.1"/>
    </source>
</evidence>
<dbReference type="InterPro" id="IPR001810">
    <property type="entry name" value="F-box_dom"/>
</dbReference>
<dbReference type="OrthoDB" id="1274461at2759"/>
<evidence type="ECO:0000256" key="1">
    <source>
        <dbReference type="SAM" id="MobiDB-lite"/>
    </source>
</evidence>